<proteinExistence type="inferred from homology"/>
<sequence length="112" mass="12919">MKINVLEQVIKIVTLEIEGRLDAFTATQLRSKLDELQGQSVTRYVLDLTNLEFMDSAGMAVMVTLLKHARQLEGDVKMVMPKLEVARRILRLTRFDRVFDTFETAEEARKSF</sequence>
<evidence type="ECO:0000313" key="7">
    <source>
        <dbReference type="Proteomes" id="UP001431572"/>
    </source>
</evidence>
<dbReference type="InterPro" id="IPR003658">
    <property type="entry name" value="Anti-sigma_ant"/>
</dbReference>
<gene>
    <name evidence="4" type="ORF">HXX08_01060</name>
    <name evidence="5" type="ORF">OZ401_002132</name>
</gene>
<dbReference type="Proteomes" id="UP000521676">
    <property type="component" value="Unassembled WGS sequence"/>
</dbReference>
<dbReference type="PROSITE" id="PS50801">
    <property type="entry name" value="STAS"/>
    <property type="match status" value="1"/>
</dbReference>
<accession>A0A8T7M2A1</accession>
<dbReference type="EMBL" id="CP128399">
    <property type="protein sequence ID" value="WJW66336.1"/>
    <property type="molecule type" value="Genomic_DNA"/>
</dbReference>
<dbReference type="Gene3D" id="3.30.750.24">
    <property type="entry name" value="STAS domain"/>
    <property type="match status" value="1"/>
</dbReference>
<feature type="domain" description="STAS" evidence="3">
    <location>
        <begin position="12"/>
        <end position="112"/>
    </location>
</feature>
<evidence type="ECO:0000259" key="3">
    <source>
        <dbReference type="PROSITE" id="PS50801"/>
    </source>
</evidence>
<dbReference type="Pfam" id="PF01740">
    <property type="entry name" value="STAS"/>
    <property type="match status" value="1"/>
</dbReference>
<organism evidence="4 6">
    <name type="scientific">Candidatus Chlorohelix allophototropha</name>
    <dbReference type="NCBI Taxonomy" id="3003348"/>
    <lineage>
        <taxon>Bacteria</taxon>
        <taxon>Bacillati</taxon>
        <taxon>Chloroflexota</taxon>
        <taxon>Chloroflexia</taxon>
        <taxon>Candidatus Chloroheliales</taxon>
        <taxon>Candidatus Chloroheliaceae</taxon>
        <taxon>Candidatus Chlorohelix</taxon>
    </lineage>
</organism>
<dbReference type="EMBL" id="JACATZ010000001">
    <property type="protein sequence ID" value="NWJ44445.1"/>
    <property type="molecule type" value="Genomic_DNA"/>
</dbReference>
<protein>
    <recommendedName>
        <fullName evidence="2">Anti-sigma factor antagonist</fullName>
    </recommendedName>
</protein>
<dbReference type="CDD" id="cd07043">
    <property type="entry name" value="STAS_anti-anti-sigma_factors"/>
    <property type="match status" value="1"/>
</dbReference>
<dbReference type="SUPFAM" id="SSF52091">
    <property type="entry name" value="SpoIIaa-like"/>
    <property type="match status" value="1"/>
</dbReference>
<evidence type="ECO:0000256" key="1">
    <source>
        <dbReference type="ARBA" id="ARBA00009013"/>
    </source>
</evidence>
<dbReference type="AlphaFoldDB" id="A0A8T7M2A1"/>
<keyword evidence="7" id="KW-1185">Reference proteome</keyword>
<dbReference type="InterPro" id="IPR002645">
    <property type="entry name" value="STAS_dom"/>
</dbReference>
<dbReference type="Proteomes" id="UP001431572">
    <property type="component" value="Chromosome 1"/>
</dbReference>
<comment type="similarity">
    <text evidence="1 2">Belongs to the anti-sigma-factor antagonist family.</text>
</comment>
<evidence type="ECO:0000256" key="2">
    <source>
        <dbReference type="RuleBase" id="RU003749"/>
    </source>
</evidence>
<dbReference type="RefSeq" id="WP_341468220.1">
    <property type="nucleotide sequence ID" value="NZ_CP128399.1"/>
</dbReference>
<dbReference type="PANTHER" id="PTHR33495">
    <property type="entry name" value="ANTI-SIGMA FACTOR ANTAGONIST TM_1081-RELATED-RELATED"/>
    <property type="match status" value="1"/>
</dbReference>
<dbReference type="InterPro" id="IPR036513">
    <property type="entry name" value="STAS_dom_sf"/>
</dbReference>
<dbReference type="NCBIfam" id="TIGR00377">
    <property type="entry name" value="ant_ant_sig"/>
    <property type="match status" value="1"/>
</dbReference>
<name>A0A8T7M2A1_9CHLR</name>
<evidence type="ECO:0000313" key="6">
    <source>
        <dbReference type="Proteomes" id="UP000521676"/>
    </source>
</evidence>
<evidence type="ECO:0000313" key="4">
    <source>
        <dbReference type="EMBL" id="NWJ44445.1"/>
    </source>
</evidence>
<dbReference type="GO" id="GO:0043856">
    <property type="term" value="F:anti-sigma factor antagonist activity"/>
    <property type="evidence" value="ECO:0007669"/>
    <property type="project" value="InterPro"/>
</dbReference>
<evidence type="ECO:0000313" key="5">
    <source>
        <dbReference type="EMBL" id="WJW66336.1"/>
    </source>
</evidence>
<reference evidence="5" key="2">
    <citation type="journal article" date="2024" name="Nature">
        <title>Anoxygenic phototroph of the Chloroflexota uses a type I reaction centre.</title>
        <authorList>
            <person name="Tsuji J.M."/>
            <person name="Shaw N.A."/>
            <person name="Nagashima S."/>
            <person name="Venkiteswaran J.J."/>
            <person name="Schiff S.L."/>
            <person name="Watanabe T."/>
            <person name="Fukui M."/>
            <person name="Hanada S."/>
            <person name="Tank M."/>
            <person name="Neufeld J.D."/>
        </authorList>
    </citation>
    <scope>NUCLEOTIDE SEQUENCE</scope>
    <source>
        <strain evidence="5">L227-S17</strain>
    </source>
</reference>
<reference evidence="4 6" key="1">
    <citation type="submission" date="2020-06" db="EMBL/GenBank/DDBJ databases">
        <title>Anoxygenic phototrophic Chloroflexota member uses a Type I reaction center.</title>
        <authorList>
            <person name="Tsuji J.M."/>
            <person name="Shaw N.A."/>
            <person name="Nagashima S."/>
            <person name="Venkiteswaran J."/>
            <person name="Schiff S.L."/>
            <person name="Hanada S."/>
            <person name="Tank M."/>
            <person name="Neufeld J.D."/>
        </authorList>
    </citation>
    <scope>NUCLEOTIDE SEQUENCE [LARGE SCALE GENOMIC DNA]</scope>
    <source>
        <strain evidence="4">L227-S17</strain>
    </source>
</reference>